<dbReference type="Proteomes" id="UP000318483">
    <property type="component" value="Plasmid unnamed4"/>
</dbReference>
<evidence type="ECO:0000313" key="2">
    <source>
        <dbReference type="EMBL" id="QDY71348.1"/>
    </source>
</evidence>
<reference evidence="2 3" key="1">
    <citation type="submission" date="2019-07" db="EMBL/GenBank/DDBJ databases">
        <title>Litoreibacter alkalisoli sp. nov., isolated from saline-alkaline soil.</title>
        <authorList>
            <person name="Wang S."/>
            <person name="Xu L."/>
            <person name="Xing Y.-T."/>
            <person name="Sun J.-Q."/>
        </authorList>
    </citation>
    <scope>NUCLEOTIDE SEQUENCE [LARGE SCALE GENOMIC DNA]</scope>
    <source>
        <strain evidence="2 3">LN3S51</strain>
        <plasmid evidence="2 3">unnamed4</plasmid>
    </source>
</reference>
<keyword evidence="2" id="KW-0614">Plasmid</keyword>
<keyword evidence="2" id="KW-0808">Transferase</keyword>
<gene>
    <name evidence="2" type="ORF">FPZ52_16740</name>
</gene>
<dbReference type="OrthoDB" id="7848253at2"/>
<geneLocation type="plasmid" evidence="2 3">
    <name>unnamed4</name>
</geneLocation>
<accession>A0A5B8J3R6</accession>
<sequence length="317" mass="35598">MGSTPDSHRPFDMRVDSEVPTTQAYLIVQDVSFRYVQNVTRYIHRQLRSYFGDSAALVLTSEIDDVRYADGSIVFVIGENFRTHQRKPGCKYIYLNFSVVEVMGSPFKLSRIGWSAIRRKKRMLQEKIGAYDAVLDYFPPQTRILERRLAVPVFGFAVGVDLGAASNTKPLAAREYDLCFVGGMSPRRETVLADLSAEGLSLSPNSKVVFEEEAAKSRLCLNIHAYRSNHLETPRILGALASGTPVLTEPSFGLDTLMPPSCAAIARTDQLVRKAKQLLNSPTELQSLCDRSQAWYHTTYLPDAAGRWRKLLETLER</sequence>
<evidence type="ECO:0000259" key="1">
    <source>
        <dbReference type="Pfam" id="PF13524"/>
    </source>
</evidence>
<evidence type="ECO:0000313" key="3">
    <source>
        <dbReference type="Proteomes" id="UP000318483"/>
    </source>
</evidence>
<dbReference type="EMBL" id="CP042265">
    <property type="protein sequence ID" value="QDY71348.1"/>
    <property type="molecule type" value="Genomic_DNA"/>
</dbReference>
<organism evidence="2 3">
    <name type="scientific">Qingshengfaniella alkalisoli</name>
    <dbReference type="NCBI Taxonomy" id="2599296"/>
    <lineage>
        <taxon>Bacteria</taxon>
        <taxon>Pseudomonadati</taxon>
        <taxon>Pseudomonadota</taxon>
        <taxon>Alphaproteobacteria</taxon>
        <taxon>Rhodobacterales</taxon>
        <taxon>Paracoccaceae</taxon>
        <taxon>Qingshengfaniella</taxon>
    </lineage>
</organism>
<protein>
    <submittedName>
        <fullName evidence="2">Glycosyltransferase family 1 protein</fullName>
    </submittedName>
</protein>
<dbReference type="GO" id="GO:0016740">
    <property type="term" value="F:transferase activity"/>
    <property type="evidence" value="ECO:0007669"/>
    <property type="project" value="UniProtKB-KW"/>
</dbReference>
<proteinExistence type="predicted"/>
<name>A0A5B8J3R6_9RHOB</name>
<keyword evidence="3" id="KW-1185">Reference proteome</keyword>
<dbReference type="KEGG" id="lit:FPZ52_16740"/>
<dbReference type="InterPro" id="IPR055259">
    <property type="entry name" value="YkvP/CgeB_Glyco_trans-like"/>
</dbReference>
<feature type="domain" description="Spore protein YkvP/CgeB glycosyl transferase-like" evidence="1">
    <location>
        <begin position="215"/>
        <end position="300"/>
    </location>
</feature>
<dbReference type="Pfam" id="PF13524">
    <property type="entry name" value="Glyco_trans_1_2"/>
    <property type="match status" value="1"/>
</dbReference>
<dbReference type="AlphaFoldDB" id="A0A5B8J3R6"/>
<dbReference type="RefSeq" id="WP_146366764.1">
    <property type="nucleotide sequence ID" value="NZ_CP042265.1"/>
</dbReference>